<dbReference type="GO" id="GO:0046872">
    <property type="term" value="F:metal ion binding"/>
    <property type="evidence" value="ECO:0007669"/>
    <property type="project" value="UniProtKB-KW"/>
</dbReference>
<evidence type="ECO:0000259" key="3">
    <source>
        <dbReference type="SMART" id="SM01007"/>
    </source>
</evidence>
<dbReference type="PANTHER" id="PTHR22789">
    <property type="entry name" value="FUCULOSE PHOSPHATE ALDOLASE"/>
    <property type="match status" value="1"/>
</dbReference>
<dbReference type="InterPro" id="IPR001303">
    <property type="entry name" value="Aldolase_II/adducin_N"/>
</dbReference>
<dbReference type="Gene3D" id="3.40.225.10">
    <property type="entry name" value="Class II aldolase/adducin N-terminal domain"/>
    <property type="match status" value="1"/>
</dbReference>
<keyword evidence="2" id="KW-0456">Lyase</keyword>
<dbReference type="GO" id="GO:0016832">
    <property type="term" value="F:aldehyde-lyase activity"/>
    <property type="evidence" value="ECO:0007669"/>
    <property type="project" value="TreeGrafter"/>
</dbReference>
<dbReference type="GO" id="GO:0019323">
    <property type="term" value="P:pentose catabolic process"/>
    <property type="evidence" value="ECO:0007669"/>
    <property type="project" value="TreeGrafter"/>
</dbReference>
<sequence length="243" mass="26801">MHIILRNALTWRVVVTGTVTEAEMIDNVVVACRGLAQFGMGDLIGGHVSLRVPGEDAYFCNTFDRTLSEVTTDDVVKVAFDGSVLTPGRYVSLGLTFHTGIYQLRPDVNAIVHTHGYWITTQAAFARPPLMWHNLATFFHDDCAMVEDDSFEAIAPALGTKSTILIPWHGAITVADTLSTAAGLHHTLEYICRLDVQLANTGAQPMPPDMVLKMRELVTRAGYLEETWQLLRRAGHRALAAER</sequence>
<dbReference type="PANTHER" id="PTHR22789:SF0">
    <property type="entry name" value="3-OXO-TETRONATE 4-PHOSPHATE DECARBOXYLASE-RELATED"/>
    <property type="match status" value="1"/>
</dbReference>
<proteinExistence type="predicted"/>
<dbReference type="AlphaFoldDB" id="A0A6J7IT65"/>
<organism evidence="4">
    <name type="scientific">freshwater metagenome</name>
    <dbReference type="NCBI Taxonomy" id="449393"/>
    <lineage>
        <taxon>unclassified sequences</taxon>
        <taxon>metagenomes</taxon>
        <taxon>ecological metagenomes</taxon>
    </lineage>
</organism>
<dbReference type="SUPFAM" id="SSF53639">
    <property type="entry name" value="AraD/HMP-PK domain-like"/>
    <property type="match status" value="1"/>
</dbReference>
<dbReference type="Pfam" id="PF00596">
    <property type="entry name" value="Aldolase_II"/>
    <property type="match status" value="1"/>
</dbReference>
<accession>A0A6J7IT65</accession>
<evidence type="ECO:0000313" key="4">
    <source>
        <dbReference type="EMBL" id="CAB4934025.1"/>
    </source>
</evidence>
<keyword evidence="1" id="KW-0479">Metal-binding</keyword>
<dbReference type="InterPro" id="IPR050197">
    <property type="entry name" value="Aldolase_class_II_sugar_metab"/>
</dbReference>
<dbReference type="SMART" id="SM01007">
    <property type="entry name" value="Aldolase_II"/>
    <property type="match status" value="1"/>
</dbReference>
<reference evidence="4" key="1">
    <citation type="submission" date="2020-05" db="EMBL/GenBank/DDBJ databases">
        <authorList>
            <person name="Chiriac C."/>
            <person name="Salcher M."/>
            <person name="Ghai R."/>
            <person name="Kavagutti S V."/>
        </authorList>
    </citation>
    <scope>NUCLEOTIDE SEQUENCE</scope>
</reference>
<dbReference type="GO" id="GO:0005829">
    <property type="term" value="C:cytosol"/>
    <property type="evidence" value="ECO:0007669"/>
    <property type="project" value="TreeGrafter"/>
</dbReference>
<evidence type="ECO:0000256" key="2">
    <source>
        <dbReference type="ARBA" id="ARBA00023239"/>
    </source>
</evidence>
<protein>
    <submittedName>
        <fullName evidence="4">Unannotated protein</fullName>
    </submittedName>
</protein>
<feature type="domain" description="Class II aldolase/adducin N-terminal" evidence="3">
    <location>
        <begin position="26"/>
        <end position="196"/>
    </location>
</feature>
<evidence type="ECO:0000256" key="1">
    <source>
        <dbReference type="ARBA" id="ARBA00022723"/>
    </source>
</evidence>
<gene>
    <name evidence="4" type="ORF">UFOPK3752_00615</name>
</gene>
<dbReference type="InterPro" id="IPR036409">
    <property type="entry name" value="Aldolase_II/adducin_N_sf"/>
</dbReference>
<dbReference type="EMBL" id="CAFBND010000017">
    <property type="protein sequence ID" value="CAB4934025.1"/>
    <property type="molecule type" value="Genomic_DNA"/>
</dbReference>
<name>A0A6J7IT65_9ZZZZ</name>